<accession>A0A382FU47</accession>
<dbReference type="InterPro" id="IPR010998">
    <property type="entry name" value="Integrase_recombinase_N"/>
</dbReference>
<evidence type="ECO:0000259" key="4">
    <source>
        <dbReference type="PROSITE" id="PS51898"/>
    </source>
</evidence>
<evidence type="ECO:0000313" key="6">
    <source>
        <dbReference type="EMBL" id="SVB66598.1"/>
    </source>
</evidence>
<dbReference type="GO" id="GO:0015074">
    <property type="term" value="P:DNA integration"/>
    <property type="evidence" value="ECO:0007669"/>
    <property type="project" value="InterPro"/>
</dbReference>
<reference evidence="6" key="1">
    <citation type="submission" date="2018-05" db="EMBL/GenBank/DDBJ databases">
        <authorList>
            <person name="Lanie J.A."/>
            <person name="Ng W.-L."/>
            <person name="Kazmierczak K.M."/>
            <person name="Andrzejewski T.M."/>
            <person name="Davidsen T.M."/>
            <person name="Wayne K.J."/>
            <person name="Tettelin H."/>
            <person name="Glass J.I."/>
            <person name="Rusch D."/>
            <person name="Podicherti R."/>
            <person name="Tsui H.-C.T."/>
            <person name="Winkler M.E."/>
        </authorList>
    </citation>
    <scope>NUCLEOTIDE SEQUENCE</scope>
</reference>
<organism evidence="6">
    <name type="scientific">marine metagenome</name>
    <dbReference type="NCBI Taxonomy" id="408172"/>
    <lineage>
        <taxon>unclassified sequences</taxon>
        <taxon>metagenomes</taxon>
        <taxon>ecological metagenomes</taxon>
    </lineage>
</organism>
<dbReference type="InterPro" id="IPR013762">
    <property type="entry name" value="Integrase-like_cat_sf"/>
</dbReference>
<gene>
    <name evidence="6" type="ORF">METZ01_LOCUS219452</name>
</gene>
<evidence type="ECO:0000259" key="5">
    <source>
        <dbReference type="PROSITE" id="PS51900"/>
    </source>
</evidence>
<proteinExistence type="inferred from homology"/>
<dbReference type="CDD" id="cd00796">
    <property type="entry name" value="INT_Rci_Hp1_C"/>
    <property type="match status" value="1"/>
</dbReference>
<evidence type="ECO:0000256" key="2">
    <source>
        <dbReference type="ARBA" id="ARBA00023125"/>
    </source>
</evidence>
<sequence>MAQIIERLRKNGKKTFLVRIRMKGHPEAAASFERLTDARIWASTTETAMREGRYIKTNEAQKHTLSDLVERYIREVLPEKPNVSNDYAFQLEWWKTQIGDVLLSELTPVLISENRDLLSKKITSRKTQISHATVNRYLAALSTAISTAINEWGWMEDNILRKVSKLKESRGRVRYLSDEERNRFLSACRESSNSDLYTVVILAMSTGARKNEVWKLSWDKVDLKNRYILFEETKNDEPRSVPLQGHALELMLERSKTRSIETNLVFPSRINPQKNLNFRRPFSMALKAAKIEDFRWHDLRHCAASYLVMAGVDMRTVAEILGHKTIQMTQRYAHLSPEHLKDAVSKMNRKIFG</sequence>
<dbReference type="InterPro" id="IPR050090">
    <property type="entry name" value="Tyrosine_recombinase_XerCD"/>
</dbReference>
<protein>
    <recommendedName>
        <fullName evidence="7">Tyr recombinase domain-containing protein</fullName>
    </recommendedName>
</protein>
<dbReference type="PANTHER" id="PTHR30349">
    <property type="entry name" value="PHAGE INTEGRASE-RELATED"/>
    <property type="match status" value="1"/>
</dbReference>
<dbReference type="AlphaFoldDB" id="A0A382FU47"/>
<dbReference type="Pfam" id="PF00589">
    <property type="entry name" value="Phage_integrase"/>
    <property type="match status" value="1"/>
</dbReference>
<feature type="domain" description="Core-binding (CB)" evidence="5">
    <location>
        <begin position="63"/>
        <end position="149"/>
    </location>
</feature>
<keyword evidence="2" id="KW-0238">DNA-binding</keyword>
<dbReference type="GO" id="GO:0003677">
    <property type="term" value="F:DNA binding"/>
    <property type="evidence" value="ECO:0007669"/>
    <property type="project" value="UniProtKB-KW"/>
</dbReference>
<evidence type="ECO:0008006" key="7">
    <source>
        <dbReference type="Google" id="ProtNLM"/>
    </source>
</evidence>
<dbReference type="InterPro" id="IPR002104">
    <property type="entry name" value="Integrase_catalytic"/>
</dbReference>
<dbReference type="PROSITE" id="PS51898">
    <property type="entry name" value="TYR_RECOMBINASE"/>
    <property type="match status" value="1"/>
</dbReference>
<keyword evidence="3" id="KW-0233">DNA recombination</keyword>
<dbReference type="InterPro" id="IPR044068">
    <property type="entry name" value="CB"/>
</dbReference>
<dbReference type="SUPFAM" id="SSF56349">
    <property type="entry name" value="DNA breaking-rejoining enzymes"/>
    <property type="match status" value="1"/>
</dbReference>
<dbReference type="Gene3D" id="1.10.443.10">
    <property type="entry name" value="Intergrase catalytic core"/>
    <property type="match status" value="1"/>
</dbReference>
<name>A0A382FU47_9ZZZZ</name>
<dbReference type="EMBL" id="UINC01051898">
    <property type="protein sequence ID" value="SVB66598.1"/>
    <property type="molecule type" value="Genomic_DNA"/>
</dbReference>
<dbReference type="GO" id="GO:0006310">
    <property type="term" value="P:DNA recombination"/>
    <property type="evidence" value="ECO:0007669"/>
    <property type="project" value="UniProtKB-KW"/>
</dbReference>
<dbReference type="InterPro" id="IPR011010">
    <property type="entry name" value="DNA_brk_join_enz"/>
</dbReference>
<evidence type="ECO:0000256" key="3">
    <source>
        <dbReference type="ARBA" id="ARBA00023172"/>
    </source>
</evidence>
<comment type="similarity">
    <text evidence="1">Belongs to the 'phage' integrase family.</text>
</comment>
<dbReference type="PROSITE" id="PS51900">
    <property type="entry name" value="CB"/>
    <property type="match status" value="1"/>
</dbReference>
<dbReference type="PANTHER" id="PTHR30349:SF64">
    <property type="entry name" value="PROPHAGE INTEGRASE INTD-RELATED"/>
    <property type="match status" value="1"/>
</dbReference>
<evidence type="ECO:0000256" key="1">
    <source>
        <dbReference type="ARBA" id="ARBA00008857"/>
    </source>
</evidence>
<feature type="domain" description="Tyr recombinase" evidence="4">
    <location>
        <begin position="171"/>
        <end position="345"/>
    </location>
</feature>
<dbReference type="Gene3D" id="1.10.150.130">
    <property type="match status" value="1"/>
</dbReference>